<evidence type="ECO:0000313" key="9">
    <source>
        <dbReference type="Proteomes" id="UP000586305"/>
    </source>
</evidence>
<dbReference type="SUPFAM" id="SSF53474">
    <property type="entry name" value="alpha/beta-Hydrolases"/>
    <property type="match status" value="2"/>
</dbReference>
<dbReference type="PANTHER" id="PTHR38050:SF2">
    <property type="entry name" value="FERULOYL ESTERASE C-RELATED"/>
    <property type="match status" value="1"/>
</dbReference>
<dbReference type="Proteomes" id="UP000586305">
    <property type="component" value="Unassembled WGS sequence"/>
</dbReference>
<dbReference type="PANTHER" id="PTHR38050">
    <property type="match status" value="1"/>
</dbReference>
<dbReference type="GO" id="GO:0045493">
    <property type="term" value="P:xylan catabolic process"/>
    <property type="evidence" value="ECO:0007669"/>
    <property type="project" value="UniProtKB-KW"/>
</dbReference>
<dbReference type="RefSeq" id="WP_171627717.1">
    <property type="nucleotide sequence ID" value="NZ_JABBPG010000011.1"/>
</dbReference>
<evidence type="ECO:0000256" key="6">
    <source>
        <dbReference type="ARBA" id="ARBA00023277"/>
    </source>
</evidence>
<keyword evidence="4" id="KW-0732">Signal</keyword>
<dbReference type="EMBL" id="JABBPG010000011">
    <property type="protein sequence ID" value="NOU52661.1"/>
    <property type="molecule type" value="Genomic_DNA"/>
</dbReference>
<dbReference type="GO" id="GO:0030600">
    <property type="term" value="F:feruloyl esterase activity"/>
    <property type="evidence" value="ECO:0007669"/>
    <property type="project" value="InterPro"/>
</dbReference>
<gene>
    <name evidence="8" type="ORF">HG263_19330</name>
</gene>
<evidence type="ECO:0000256" key="2">
    <source>
        <dbReference type="ARBA" id="ARBA00022525"/>
    </source>
</evidence>
<reference evidence="8 9" key="1">
    <citation type="submission" date="2020-04" db="EMBL/GenBank/DDBJ databases">
        <title>Pseudoalteromonas caenipelagi sp. nov., isolated from a tidal flat.</title>
        <authorList>
            <person name="Park S."/>
            <person name="Yoon J.-H."/>
        </authorList>
    </citation>
    <scope>NUCLEOTIDE SEQUENCE [LARGE SCALE GENOMIC DNA]</scope>
    <source>
        <strain evidence="8 9">JBTF-M23</strain>
    </source>
</reference>
<dbReference type="AlphaFoldDB" id="A0A849VLW1"/>
<accession>A0A849VLW1</accession>
<proteinExistence type="predicted"/>
<sequence>MLRLLPSVVLAVCLTACGGSKVAHDNNDSSAQTGQGGVIQPSENTKIVSRDGRHYRIAFPESGFNEKKAYKLLLAFHGSGGSALSMQNMARFEKLSDDYIVVYPKSKEVEWDDGCLCNVAHRLDAKDVEFVVDIVNEMHTEYNLLEGENYAVGFSQGGLFSQNMMCKHSELFKGVASVASPMSEQLSLMCNIAEPTNYMMVMGQQDKTLPYGGLKHSNFGLISAPSAIDYIAKQNLIDGEYAEKALVHNVIERVYRNELPITNKLITILGGTHTWTFKNFNTSREVLTFFDNSSDIQLPEHSALYRLDTGDYHVRTMGQSNGKSDIVVLSGANKFFHSDSAWTALIQPMLAEHGKVHVVDRLNNAWSSEVEEPSFASFAQDLPKLLEALKVESVIFIAFANSNLATLMYQNLPNESVTTKGMIWVDPDILLPHSIAQYQSGYVSYMREYKQEFIEHVSEGPWTERTVERVALEREEIEGLISPNNMPMMDWDYYDAVTTQRAEISKQITRIKEMMNYYDDLEASRYLANNLTVPVSIIDSDFERLDIASAEEEETKQGLIKWQTEGTQWSKDITQQTQGDYFALENASHQVLFEHPETVIEALTKMLARE</sequence>
<comment type="subcellular location">
    <subcellularLocation>
        <location evidence="1">Secreted</location>
    </subcellularLocation>
</comment>
<evidence type="ECO:0000313" key="8">
    <source>
        <dbReference type="EMBL" id="NOU52661.1"/>
    </source>
</evidence>
<evidence type="ECO:0000256" key="4">
    <source>
        <dbReference type="ARBA" id="ARBA00022729"/>
    </source>
</evidence>
<dbReference type="GO" id="GO:0005576">
    <property type="term" value="C:extracellular region"/>
    <property type="evidence" value="ECO:0007669"/>
    <property type="project" value="UniProtKB-SubCell"/>
</dbReference>
<evidence type="ECO:0000256" key="5">
    <source>
        <dbReference type="ARBA" id="ARBA00022801"/>
    </source>
</evidence>
<keyword evidence="9" id="KW-1185">Reference proteome</keyword>
<keyword evidence="2" id="KW-0964">Secreted</keyword>
<protein>
    <submittedName>
        <fullName evidence="8">Alpha/beta hydrolase</fullName>
    </submittedName>
</protein>
<comment type="caution">
    <text evidence="8">The sequence shown here is derived from an EMBL/GenBank/DDBJ whole genome shotgun (WGS) entry which is preliminary data.</text>
</comment>
<evidence type="ECO:0000256" key="3">
    <source>
        <dbReference type="ARBA" id="ARBA00022651"/>
    </source>
</evidence>
<dbReference type="InterPro" id="IPR029058">
    <property type="entry name" value="AB_hydrolase_fold"/>
</dbReference>
<dbReference type="InterPro" id="IPR043595">
    <property type="entry name" value="FaeB/C/D"/>
</dbReference>
<organism evidence="8 9">
    <name type="scientific">Pseudoalteromonas caenipelagi</name>
    <dbReference type="NCBI Taxonomy" id="2726988"/>
    <lineage>
        <taxon>Bacteria</taxon>
        <taxon>Pseudomonadati</taxon>
        <taxon>Pseudomonadota</taxon>
        <taxon>Gammaproteobacteria</taxon>
        <taxon>Alteromonadales</taxon>
        <taxon>Pseudoalteromonadaceae</taxon>
        <taxon>Pseudoalteromonas</taxon>
    </lineage>
</organism>
<evidence type="ECO:0000256" key="1">
    <source>
        <dbReference type="ARBA" id="ARBA00004613"/>
    </source>
</evidence>
<keyword evidence="7" id="KW-0624">Polysaccharide degradation</keyword>
<keyword evidence="6" id="KW-0119">Carbohydrate metabolism</keyword>
<keyword evidence="3" id="KW-0858">Xylan degradation</keyword>
<keyword evidence="5 8" id="KW-0378">Hydrolase</keyword>
<dbReference type="Gene3D" id="3.40.50.1820">
    <property type="entry name" value="alpha/beta hydrolase"/>
    <property type="match status" value="2"/>
</dbReference>
<name>A0A849VLW1_9GAMM</name>
<evidence type="ECO:0000256" key="7">
    <source>
        <dbReference type="ARBA" id="ARBA00023326"/>
    </source>
</evidence>